<dbReference type="InterPro" id="IPR010982">
    <property type="entry name" value="Lambda_DNA-bd_dom_sf"/>
</dbReference>
<dbReference type="PANTHER" id="PTHR46558:SF4">
    <property type="entry name" value="DNA-BIDING PHAGE PROTEIN"/>
    <property type="match status" value="1"/>
</dbReference>
<proteinExistence type="predicted"/>
<organism evidence="3 4">
    <name type="scientific">Niastella vici</name>
    <dbReference type="NCBI Taxonomy" id="1703345"/>
    <lineage>
        <taxon>Bacteria</taxon>
        <taxon>Pseudomonadati</taxon>
        <taxon>Bacteroidota</taxon>
        <taxon>Chitinophagia</taxon>
        <taxon>Chitinophagales</taxon>
        <taxon>Chitinophagaceae</taxon>
        <taxon>Niastella</taxon>
    </lineage>
</organism>
<keyword evidence="1" id="KW-0238">DNA-binding</keyword>
<dbReference type="InterPro" id="IPR001387">
    <property type="entry name" value="Cro/C1-type_HTH"/>
</dbReference>
<comment type="caution">
    <text evidence="3">The sequence shown here is derived from an EMBL/GenBank/DDBJ whole genome shotgun (WGS) entry which is preliminary data.</text>
</comment>
<accession>A0A1V9FK89</accession>
<dbReference type="SUPFAM" id="SSF47413">
    <property type="entry name" value="lambda repressor-like DNA-binding domains"/>
    <property type="match status" value="1"/>
</dbReference>
<protein>
    <submittedName>
        <fullName evidence="3">Transcriptional regulator</fullName>
    </submittedName>
</protein>
<keyword evidence="4" id="KW-1185">Reference proteome</keyword>
<sequence>MDSQKYTHLLEQFGKRLKQVRKEKGKTQLDIEVATGINNGDISRIENGKTNIEFITIAKLAEALEVEMIELFHFETALSKKEKGNVLTNKTIKKRK</sequence>
<dbReference type="GO" id="GO:0003677">
    <property type="term" value="F:DNA binding"/>
    <property type="evidence" value="ECO:0007669"/>
    <property type="project" value="UniProtKB-KW"/>
</dbReference>
<dbReference type="Gene3D" id="1.10.260.40">
    <property type="entry name" value="lambda repressor-like DNA-binding domains"/>
    <property type="match status" value="1"/>
</dbReference>
<dbReference type="Proteomes" id="UP000192796">
    <property type="component" value="Unassembled WGS sequence"/>
</dbReference>
<dbReference type="Pfam" id="PF01381">
    <property type="entry name" value="HTH_3"/>
    <property type="match status" value="1"/>
</dbReference>
<dbReference type="STRING" id="1703345.A3860_39490"/>
<dbReference type="PANTHER" id="PTHR46558">
    <property type="entry name" value="TRACRIPTIONAL REGULATORY PROTEIN-RELATED-RELATED"/>
    <property type="match status" value="1"/>
</dbReference>
<evidence type="ECO:0000259" key="2">
    <source>
        <dbReference type="PROSITE" id="PS50943"/>
    </source>
</evidence>
<evidence type="ECO:0000313" key="4">
    <source>
        <dbReference type="Proteomes" id="UP000192796"/>
    </source>
</evidence>
<dbReference type="SMART" id="SM00530">
    <property type="entry name" value="HTH_XRE"/>
    <property type="match status" value="1"/>
</dbReference>
<dbReference type="AlphaFoldDB" id="A0A1V9FK89"/>
<dbReference type="EMBL" id="LVYD01000100">
    <property type="protein sequence ID" value="OQP58707.1"/>
    <property type="molecule type" value="Genomic_DNA"/>
</dbReference>
<evidence type="ECO:0000256" key="1">
    <source>
        <dbReference type="ARBA" id="ARBA00023125"/>
    </source>
</evidence>
<dbReference type="CDD" id="cd00093">
    <property type="entry name" value="HTH_XRE"/>
    <property type="match status" value="1"/>
</dbReference>
<name>A0A1V9FK89_9BACT</name>
<reference evidence="3 4" key="1">
    <citation type="submission" date="2016-03" db="EMBL/GenBank/DDBJ databases">
        <title>Niastella vici sp. nov., isolated from farmland soil.</title>
        <authorList>
            <person name="Chen L."/>
            <person name="Wang D."/>
            <person name="Yang S."/>
            <person name="Wang G."/>
        </authorList>
    </citation>
    <scope>NUCLEOTIDE SEQUENCE [LARGE SCALE GENOMIC DNA]</scope>
    <source>
        <strain evidence="3 4">DJ57</strain>
    </source>
</reference>
<feature type="domain" description="HTH cro/C1-type" evidence="2">
    <location>
        <begin position="17"/>
        <end position="71"/>
    </location>
</feature>
<dbReference type="PROSITE" id="PS50943">
    <property type="entry name" value="HTH_CROC1"/>
    <property type="match status" value="1"/>
</dbReference>
<gene>
    <name evidence="3" type="ORF">A3860_39490</name>
</gene>
<evidence type="ECO:0000313" key="3">
    <source>
        <dbReference type="EMBL" id="OQP58707.1"/>
    </source>
</evidence>
<dbReference type="RefSeq" id="WP_081155181.1">
    <property type="nucleotide sequence ID" value="NZ_LVYD01000100.1"/>
</dbReference>
<dbReference type="OrthoDB" id="678653at2"/>